<dbReference type="PROSITE" id="PS50853">
    <property type="entry name" value="FN3"/>
    <property type="match status" value="1"/>
</dbReference>
<organism evidence="4 5">
    <name type="scientific">Candidatus Woesebacteria bacterium RIFCSPHIGHO2_01_FULL_39_28</name>
    <dbReference type="NCBI Taxonomy" id="1802496"/>
    <lineage>
        <taxon>Bacteria</taxon>
        <taxon>Candidatus Woeseibacteriota</taxon>
    </lineage>
</organism>
<feature type="region of interest" description="Disordered" evidence="1">
    <location>
        <begin position="371"/>
        <end position="428"/>
    </location>
</feature>
<comment type="caution">
    <text evidence="4">The sequence shown here is derived from an EMBL/GenBank/DDBJ whole genome shotgun (WGS) entry which is preliminary data.</text>
</comment>
<name>A0A1F7YK81_9BACT</name>
<dbReference type="GO" id="GO:0003993">
    <property type="term" value="F:acid phosphatase activity"/>
    <property type="evidence" value="ECO:0007669"/>
    <property type="project" value="InterPro"/>
</dbReference>
<reference evidence="4 5" key="1">
    <citation type="journal article" date="2016" name="Nat. Commun.">
        <title>Thousands of microbial genomes shed light on interconnected biogeochemical processes in an aquifer system.</title>
        <authorList>
            <person name="Anantharaman K."/>
            <person name="Brown C.T."/>
            <person name="Hug L.A."/>
            <person name="Sharon I."/>
            <person name="Castelle C.J."/>
            <person name="Probst A.J."/>
            <person name="Thomas B.C."/>
            <person name="Singh A."/>
            <person name="Wilkins M.J."/>
            <person name="Karaoz U."/>
            <person name="Brodie E.L."/>
            <person name="Williams K.H."/>
            <person name="Hubbard S.S."/>
            <person name="Banfield J.F."/>
        </authorList>
    </citation>
    <scope>NUCLEOTIDE SEQUENCE [LARGE SCALE GENOMIC DNA]</scope>
</reference>
<accession>A0A1F7YK81</accession>
<dbReference type="Gene3D" id="2.60.40.10">
    <property type="entry name" value="Immunoglobulins"/>
    <property type="match status" value="2"/>
</dbReference>
<dbReference type="AlphaFoldDB" id="A0A1F7YK81"/>
<keyword evidence="2" id="KW-0812">Transmembrane</keyword>
<dbReference type="InterPro" id="IPR008963">
    <property type="entry name" value="Purple_acid_Pase-like_N"/>
</dbReference>
<keyword evidence="2" id="KW-0472">Membrane</keyword>
<evidence type="ECO:0000313" key="5">
    <source>
        <dbReference type="Proteomes" id="UP000178851"/>
    </source>
</evidence>
<keyword evidence="2" id="KW-1133">Transmembrane helix</keyword>
<dbReference type="CDD" id="cd00063">
    <property type="entry name" value="FN3"/>
    <property type="match status" value="1"/>
</dbReference>
<sequence length="456" mass="48058">MSNSKIPTILAIFVLVIGIASGVFLIQNKKIFKLGASPATIPQDVRITNITHSSFTVSWVTDKESVGSIIWGKDGNLDQKELDQTSKNIHVFSINGLTPQTSYSYKISSNGEVFDNSGISWQTQTGPNIGVPENSLVISGTVLDKNNQPVENVMVYLTGGGISSLSSESSSNGTWLIPTSQARTVDLSSYSRLAETNAALDIFIQGGPKGIATAKITATIGDPIPPIVLGTNMDFRNQTPTETGKLPEASINLPPESTGSSGFHIPSNIPSPFPKTVTLESIKDGELITSTKPEFFGEGPKNIKITITVESETLSDNLSISTLGTWNWSPPKKLDPGEHKITISWRDANGILRKLTRAFIVQAAEVPSFVSTPSASLTPSPTTKQTPTPSPTIKPAVSPTATPIPILLTTTPSLTGSPTVTPTKVPSLPPAGTTLPTIFGAGAGIILLLGAILLAI</sequence>
<dbReference type="Proteomes" id="UP000178851">
    <property type="component" value="Unassembled WGS sequence"/>
</dbReference>
<dbReference type="InterPro" id="IPR003961">
    <property type="entry name" value="FN3_dom"/>
</dbReference>
<proteinExistence type="predicted"/>
<evidence type="ECO:0000256" key="1">
    <source>
        <dbReference type="SAM" id="MobiDB-lite"/>
    </source>
</evidence>
<feature type="transmembrane region" description="Helical" evidence="2">
    <location>
        <begin position="6"/>
        <end position="26"/>
    </location>
</feature>
<dbReference type="SUPFAM" id="SSF49464">
    <property type="entry name" value="Carboxypeptidase regulatory domain-like"/>
    <property type="match status" value="1"/>
</dbReference>
<feature type="compositionally biased region" description="Low complexity" evidence="1">
    <location>
        <begin position="371"/>
        <end position="423"/>
    </location>
</feature>
<dbReference type="InterPro" id="IPR008969">
    <property type="entry name" value="CarboxyPept-like_regulatory"/>
</dbReference>
<feature type="transmembrane region" description="Helical" evidence="2">
    <location>
        <begin position="434"/>
        <end position="455"/>
    </location>
</feature>
<dbReference type="GO" id="GO:0046872">
    <property type="term" value="F:metal ion binding"/>
    <property type="evidence" value="ECO:0007669"/>
    <property type="project" value="InterPro"/>
</dbReference>
<evidence type="ECO:0000313" key="4">
    <source>
        <dbReference type="EMBL" id="OGM27682.1"/>
    </source>
</evidence>
<protein>
    <recommendedName>
        <fullName evidence="3">Fibronectin type-III domain-containing protein</fullName>
    </recommendedName>
</protein>
<feature type="domain" description="Fibronectin type-III" evidence="3">
    <location>
        <begin position="41"/>
        <end position="128"/>
    </location>
</feature>
<evidence type="ECO:0000256" key="2">
    <source>
        <dbReference type="SAM" id="Phobius"/>
    </source>
</evidence>
<dbReference type="SUPFAM" id="SSF49363">
    <property type="entry name" value="Purple acid phosphatase, N-terminal domain"/>
    <property type="match status" value="1"/>
</dbReference>
<dbReference type="EMBL" id="MGGI01000003">
    <property type="protein sequence ID" value="OGM27682.1"/>
    <property type="molecule type" value="Genomic_DNA"/>
</dbReference>
<dbReference type="InterPro" id="IPR013783">
    <property type="entry name" value="Ig-like_fold"/>
</dbReference>
<gene>
    <name evidence="4" type="ORF">A2627_04555</name>
</gene>
<evidence type="ECO:0000259" key="3">
    <source>
        <dbReference type="PROSITE" id="PS50853"/>
    </source>
</evidence>